<reference evidence="1" key="1">
    <citation type="submission" date="2020-06" db="EMBL/GenBank/DDBJ databases">
        <authorList>
            <person name="Li T."/>
            <person name="Hu X."/>
            <person name="Zhang T."/>
            <person name="Song X."/>
            <person name="Zhang H."/>
            <person name="Dai N."/>
            <person name="Sheng W."/>
            <person name="Hou X."/>
            <person name="Wei L."/>
        </authorList>
    </citation>
    <scope>NUCLEOTIDE SEQUENCE</scope>
    <source>
        <strain evidence="1">3651</strain>
        <tissue evidence="1">Leaf</tissue>
    </source>
</reference>
<keyword evidence="2" id="KW-1185">Reference proteome</keyword>
<dbReference type="Proteomes" id="UP001293254">
    <property type="component" value="Unassembled WGS sequence"/>
</dbReference>
<sequence length="233" mass="26600">MGKVPSLMDEEVADLTIPQATWDRGFGGSHLIGVGRLVSHRSVHFHEMVLDLRRVLDMRPWIFYRNLIVFQQLSPKDDPLSLNLDWCPFFVHVHDLPYGLRTIDVIQYLGCSLGSWLEDSHIERDVYWFEMVRIRININITLPLKRALQLCSEERENFVDPGSDAPYGAWLRAAGPLRRLGAALDALRLTYVPHFQTVTDSSVLVQCGARIFVNLAAKIIVLGPLPRRPARFT</sequence>
<dbReference type="AlphaFoldDB" id="A0AAE2CI64"/>
<evidence type="ECO:0000313" key="1">
    <source>
        <dbReference type="EMBL" id="KAK4423020.1"/>
    </source>
</evidence>
<evidence type="ECO:0008006" key="3">
    <source>
        <dbReference type="Google" id="ProtNLM"/>
    </source>
</evidence>
<accession>A0AAE2CI64</accession>
<gene>
    <name evidence="1" type="ORF">Salat_1884600</name>
</gene>
<reference evidence="1" key="2">
    <citation type="journal article" date="2024" name="Plant">
        <title>Genomic evolution and insights into agronomic trait innovations of Sesamum species.</title>
        <authorList>
            <person name="Miao H."/>
            <person name="Wang L."/>
            <person name="Qu L."/>
            <person name="Liu H."/>
            <person name="Sun Y."/>
            <person name="Le M."/>
            <person name="Wang Q."/>
            <person name="Wei S."/>
            <person name="Zheng Y."/>
            <person name="Lin W."/>
            <person name="Duan Y."/>
            <person name="Cao H."/>
            <person name="Xiong S."/>
            <person name="Wang X."/>
            <person name="Wei L."/>
            <person name="Li C."/>
            <person name="Ma Q."/>
            <person name="Ju M."/>
            <person name="Zhao R."/>
            <person name="Li G."/>
            <person name="Mu C."/>
            <person name="Tian Q."/>
            <person name="Mei H."/>
            <person name="Zhang T."/>
            <person name="Gao T."/>
            <person name="Zhang H."/>
        </authorList>
    </citation>
    <scope>NUCLEOTIDE SEQUENCE</scope>
    <source>
        <strain evidence="1">3651</strain>
    </source>
</reference>
<dbReference type="EMBL" id="JACGWO010000007">
    <property type="protein sequence ID" value="KAK4423020.1"/>
    <property type="molecule type" value="Genomic_DNA"/>
</dbReference>
<protein>
    <recommendedName>
        <fullName evidence="3">Aminotransferase-like plant mobile domain-containing protein</fullName>
    </recommendedName>
</protein>
<comment type="caution">
    <text evidence="1">The sequence shown here is derived from an EMBL/GenBank/DDBJ whole genome shotgun (WGS) entry which is preliminary data.</text>
</comment>
<evidence type="ECO:0000313" key="2">
    <source>
        <dbReference type="Proteomes" id="UP001293254"/>
    </source>
</evidence>
<organism evidence="1 2">
    <name type="scientific">Sesamum alatum</name>
    <dbReference type="NCBI Taxonomy" id="300844"/>
    <lineage>
        <taxon>Eukaryota</taxon>
        <taxon>Viridiplantae</taxon>
        <taxon>Streptophyta</taxon>
        <taxon>Embryophyta</taxon>
        <taxon>Tracheophyta</taxon>
        <taxon>Spermatophyta</taxon>
        <taxon>Magnoliopsida</taxon>
        <taxon>eudicotyledons</taxon>
        <taxon>Gunneridae</taxon>
        <taxon>Pentapetalae</taxon>
        <taxon>asterids</taxon>
        <taxon>lamiids</taxon>
        <taxon>Lamiales</taxon>
        <taxon>Pedaliaceae</taxon>
        <taxon>Sesamum</taxon>
    </lineage>
</organism>
<proteinExistence type="predicted"/>
<name>A0AAE2CI64_9LAMI</name>